<evidence type="ECO:0000313" key="8">
    <source>
        <dbReference type="WBParaSite" id="Gr19_v10_g9346.t1"/>
    </source>
</evidence>
<reference evidence="8" key="1">
    <citation type="submission" date="2022-11" db="UniProtKB">
        <authorList>
            <consortium name="WormBaseParasite"/>
        </authorList>
    </citation>
    <scope>IDENTIFICATION</scope>
</reference>
<keyword evidence="7" id="KW-1185">Reference proteome</keyword>
<evidence type="ECO:0000256" key="3">
    <source>
        <dbReference type="ARBA" id="ARBA00022833"/>
    </source>
</evidence>
<keyword evidence="2 4" id="KW-0863">Zinc-finger</keyword>
<keyword evidence="1" id="KW-0479">Metal-binding</keyword>
<evidence type="ECO:0000256" key="5">
    <source>
        <dbReference type="SAM" id="SignalP"/>
    </source>
</evidence>
<sequence>MFNFFSIFLLLLIALLQIVEAIEIWVKPSNLRYTAEIICLNIDGPLTIGQATHASYFEEVGTTGYVNIGTDLSRCDDANPNVKVQIKNLDHPESLWLTKLDLPYESMEFEIPKTELLARKSAVVLGFNIAASAHKIFNFQQSSANFVFFKLPLVGYELEIVCGYMHADGMAQYYLIGSGVQKHFKNLIHIPIFEMESLAFCSRGKIGLVIHQNDRETTKYIELTTKFFGGHMEFDIDINKETVRPTPQAGSDNECLVCFDGQREMAFRPCGHVIACRKCSKKIIIIPSGASSSITGQAKSNNECVFCLKGQREIAFRPCGHICACRKCSKGKKKCPLCRQQIKEVFLIYS</sequence>
<proteinExistence type="predicted"/>
<dbReference type="WBParaSite" id="Gr19_v10_g9346.t1">
    <property type="protein sequence ID" value="Gr19_v10_g9346.t1"/>
    <property type="gene ID" value="Gr19_v10_g9346"/>
</dbReference>
<protein>
    <submittedName>
        <fullName evidence="8">RING-type domain-containing protein</fullName>
    </submittedName>
</protein>
<feature type="chain" id="PRO_5037575523" evidence="5">
    <location>
        <begin position="22"/>
        <end position="350"/>
    </location>
</feature>
<dbReference type="GO" id="GO:0004842">
    <property type="term" value="F:ubiquitin-protein transferase activity"/>
    <property type="evidence" value="ECO:0007669"/>
    <property type="project" value="TreeGrafter"/>
</dbReference>
<dbReference type="InterPro" id="IPR001841">
    <property type="entry name" value="Znf_RING"/>
</dbReference>
<dbReference type="SUPFAM" id="SSF57850">
    <property type="entry name" value="RING/U-box"/>
    <property type="match status" value="1"/>
</dbReference>
<evidence type="ECO:0000256" key="1">
    <source>
        <dbReference type="ARBA" id="ARBA00022723"/>
    </source>
</evidence>
<dbReference type="PROSITE" id="PS50089">
    <property type="entry name" value="ZF_RING_2"/>
    <property type="match status" value="1"/>
</dbReference>
<dbReference type="GO" id="GO:0016567">
    <property type="term" value="P:protein ubiquitination"/>
    <property type="evidence" value="ECO:0007669"/>
    <property type="project" value="TreeGrafter"/>
</dbReference>
<name>A0A914IBN0_GLORO</name>
<keyword evidence="5" id="KW-0732">Signal</keyword>
<evidence type="ECO:0000256" key="4">
    <source>
        <dbReference type="PROSITE-ProRule" id="PRU00175"/>
    </source>
</evidence>
<dbReference type="PANTHER" id="PTHR12183:SF32">
    <property type="entry name" value="MITOCHONDRIAL E3 UBIQUITIN PROTEIN LIGASE 1"/>
    <property type="match status" value="1"/>
</dbReference>
<dbReference type="GO" id="GO:0008270">
    <property type="term" value="F:zinc ion binding"/>
    <property type="evidence" value="ECO:0007669"/>
    <property type="project" value="UniProtKB-KW"/>
</dbReference>
<dbReference type="Proteomes" id="UP000887572">
    <property type="component" value="Unplaced"/>
</dbReference>
<dbReference type="AlphaFoldDB" id="A0A914IBN0"/>
<dbReference type="Gene3D" id="3.30.40.10">
    <property type="entry name" value="Zinc/RING finger domain, C3HC4 (zinc finger)"/>
    <property type="match status" value="2"/>
</dbReference>
<dbReference type="Pfam" id="PF13920">
    <property type="entry name" value="zf-C3HC4_3"/>
    <property type="match status" value="2"/>
</dbReference>
<dbReference type="SMART" id="SM00184">
    <property type="entry name" value="RING"/>
    <property type="match status" value="2"/>
</dbReference>
<dbReference type="InterPro" id="IPR013083">
    <property type="entry name" value="Znf_RING/FYVE/PHD"/>
</dbReference>
<feature type="domain" description="RING-type" evidence="6">
    <location>
        <begin position="304"/>
        <end position="339"/>
    </location>
</feature>
<organism evidence="7 8">
    <name type="scientific">Globodera rostochiensis</name>
    <name type="common">Golden nematode worm</name>
    <name type="synonym">Heterodera rostochiensis</name>
    <dbReference type="NCBI Taxonomy" id="31243"/>
    <lineage>
        <taxon>Eukaryota</taxon>
        <taxon>Metazoa</taxon>
        <taxon>Ecdysozoa</taxon>
        <taxon>Nematoda</taxon>
        <taxon>Chromadorea</taxon>
        <taxon>Rhabditida</taxon>
        <taxon>Tylenchina</taxon>
        <taxon>Tylenchomorpha</taxon>
        <taxon>Tylenchoidea</taxon>
        <taxon>Heteroderidae</taxon>
        <taxon>Heteroderinae</taxon>
        <taxon>Globodera</taxon>
    </lineage>
</organism>
<evidence type="ECO:0000313" key="7">
    <source>
        <dbReference type="Proteomes" id="UP000887572"/>
    </source>
</evidence>
<feature type="signal peptide" evidence="5">
    <location>
        <begin position="1"/>
        <end position="21"/>
    </location>
</feature>
<evidence type="ECO:0000259" key="6">
    <source>
        <dbReference type="PROSITE" id="PS50089"/>
    </source>
</evidence>
<accession>A0A914IBN0</accession>
<evidence type="ECO:0000256" key="2">
    <source>
        <dbReference type="ARBA" id="ARBA00022771"/>
    </source>
</evidence>
<dbReference type="InterPro" id="IPR051652">
    <property type="entry name" value="MDM2_MDM4_MUL1"/>
</dbReference>
<dbReference type="PANTHER" id="PTHR12183">
    <property type="entry name" value="MITOCHONDRIAL UBIQUITIN LIGASE ACTIVATOR OF NFKB 1"/>
    <property type="match status" value="1"/>
</dbReference>
<keyword evidence="3" id="KW-0862">Zinc</keyword>